<dbReference type="SUPFAM" id="SSF81383">
    <property type="entry name" value="F-box domain"/>
    <property type="match status" value="1"/>
</dbReference>
<organism evidence="2 3">
    <name type="scientific">Acacia crassicarpa</name>
    <name type="common">northern wattle</name>
    <dbReference type="NCBI Taxonomy" id="499986"/>
    <lineage>
        <taxon>Eukaryota</taxon>
        <taxon>Viridiplantae</taxon>
        <taxon>Streptophyta</taxon>
        <taxon>Embryophyta</taxon>
        <taxon>Tracheophyta</taxon>
        <taxon>Spermatophyta</taxon>
        <taxon>Magnoliopsida</taxon>
        <taxon>eudicotyledons</taxon>
        <taxon>Gunneridae</taxon>
        <taxon>Pentapetalae</taxon>
        <taxon>rosids</taxon>
        <taxon>fabids</taxon>
        <taxon>Fabales</taxon>
        <taxon>Fabaceae</taxon>
        <taxon>Caesalpinioideae</taxon>
        <taxon>mimosoid clade</taxon>
        <taxon>Acacieae</taxon>
        <taxon>Acacia</taxon>
    </lineage>
</organism>
<keyword evidence="3" id="KW-1185">Reference proteome</keyword>
<dbReference type="InterPro" id="IPR036047">
    <property type="entry name" value="F-box-like_dom_sf"/>
</dbReference>
<proteinExistence type="predicted"/>
<comment type="caution">
    <text evidence="2">The sequence shown here is derived from an EMBL/GenBank/DDBJ whole genome shotgun (WGS) entry which is preliminary data.</text>
</comment>
<dbReference type="InterPro" id="IPR017451">
    <property type="entry name" value="F-box-assoc_interact_dom"/>
</dbReference>
<dbReference type="InterPro" id="IPR011043">
    <property type="entry name" value="Gal_Oxase/kelch_b-propeller"/>
</dbReference>
<dbReference type="Pfam" id="PF08268">
    <property type="entry name" value="FBA_3"/>
    <property type="match status" value="1"/>
</dbReference>
<dbReference type="SUPFAM" id="SSF50965">
    <property type="entry name" value="Galactose oxidase, central domain"/>
    <property type="match status" value="1"/>
</dbReference>
<reference evidence="2" key="1">
    <citation type="submission" date="2023-10" db="EMBL/GenBank/DDBJ databases">
        <title>Chromosome-level genome of the transformable northern wattle, Acacia crassicarpa.</title>
        <authorList>
            <person name="Massaro I."/>
            <person name="Sinha N.R."/>
            <person name="Poethig S."/>
            <person name="Leichty A.R."/>
        </authorList>
    </citation>
    <scope>NUCLEOTIDE SEQUENCE</scope>
    <source>
        <strain evidence="2">Acra3RX</strain>
        <tissue evidence="2">Leaf</tissue>
    </source>
</reference>
<dbReference type="PROSITE" id="PS50181">
    <property type="entry name" value="FBOX"/>
    <property type="match status" value="1"/>
</dbReference>
<dbReference type="InterPro" id="IPR050796">
    <property type="entry name" value="SCF_F-box_component"/>
</dbReference>
<dbReference type="Proteomes" id="UP001293593">
    <property type="component" value="Unassembled WGS sequence"/>
</dbReference>
<sequence>MKRTVMQRDIPFLPEEIITSILIRLPVKRLIRFRCVCKHWKNLFKTPSSIVEHLHHSTHQNPSLLFEDKEDRSRLRLCYREMQVLRVQSEPFIGSVRRSHIVDSCNGLLCIIDKNYSLYLWNPAIRDFGRVPKSINWFESDDYYLGFGYSAIVNDYKIVKIYVSRSDGDLVSLVEVYSLRTGSWKEVDCDSLDGVTISSNGFNTNGNGAIFWSGLQVGVEKDGEGDIDLIVLFDIATESFCLISAPTSAFTYSGYGNGLAIYENKLAVLSHTLSENLESSLVDLWVLDEDWEQWTKIYTSSPYAGLRLLPVTIWKDQIICDVTDLPEVIAETKTRVENDVHKNVMSSLTTNEFRMFGIHKDGKACHGYDIFSYAESLVPVSNFHIEWS</sequence>
<dbReference type="Pfam" id="PF00646">
    <property type="entry name" value="F-box"/>
    <property type="match status" value="1"/>
</dbReference>
<name>A0AAE1MBH5_9FABA</name>
<dbReference type="PANTHER" id="PTHR31672:SF13">
    <property type="entry name" value="F-BOX PROTEIN CPR30-LIKE"/>
    <property type="match status" value="1"/>
</dbReference>
<accession>A0AAE1MBH5</accession>
<dbReference type="EMBL" id="JAWXYG010000011">
    <property type="protein sequence ID" value="KAK4259375.1"/>
    <property type="molecule type" value="Genomic_DNA"/>
</dbReference>
<evidence type="ECO:0000313" key="3">
    <source>
        <dbReference type="Proteomes" id="UP001293593"/>
    </source>
</evidence>
<feature type="domain" description="F-box" evidence="1">
    <location>
        <begin position="7"/>
        <end position="54"/>
    </location>
</feature>
<dbReference type="PANTHER" id="PTHR31672">
    <property type="entry name" value="BNACNNG10540D PROTEIN"/>
    <property type="match status" value="1"/>
</dbReference>
<dbReference type="CDD" id="cd22157">
    <property type="entry name" value="F-box_AtFBW1-like"/>
    <property type="match status" value="1"/>
</dbReference>
<dbReference type="AlphaFoldDB" id="A0AAE1MBH5"/>
<dbReference type="Gene3D" id="1.20.1280.50">
    <property type="match status" value="1"/>
</dbReference>
<dbReference type="NCBIfam" id="TIGR01640">
    <property type="entry name" value="F_box_assoc_1"/>
    <property type="match status" value="1"/>
</dbReference>
<evidence type="ECO:0000313" key="2">
    <source>
        <dbReference type="EMBL" id="KAK4259375.1"/>
    </source>
</evidence>
<evidence type="ECO:0000259" key="1">
    <source>
        <dbReference type="PROSITE" id="PS50181"/>
    </source>
</evidence>
<dbReference type="InterPro" id="IPR001810">
    <property type="entry name" value="F-box_dom"/>
</dbReference>
<protein>
    <recommendedName>
        <fullName evidence="1">F-box domain-containing protein</fullName>
    </recommendedName>
</protein>
<dbReference type="SMART" id="SM00256">
    <property type="entry name" value="FBOX"/>
    <property type="match status" value="1"/>
</dbReference>
<dbReference type="InterPro" id="IPR013187">
    <property type="entry name" value="F-box-assoc_dom_typ3"/>
</dbReference>
<gene>
    <name evidence="2" type="ORF">QN277_005715</name>
</gene>